<proteinExistence type="predicted"/>
<keyword evidence="3" id="KW-1185">Reference proteome</keyword>
<accession>A0A915DA27</accession>
<dbReference type="InterPro" id="IPR011043">
    <property type="entry name" value="Gal_Oxase/kelch_b-propeller"/>
</dbReference>
<dbReference type="InterPro" id="IPR015915">
    <property type="entry name" value="Kelch-typ_b-propeller"/>
</dbReference>
<dbReference type="PANTHER" id="PTHR46428:SF1">
    <property type="entry name" value="KELCH DOMAIN-CONTAINING PROTEIN 10"/>
    <property type="match status" value="1"/>
</dbReference>
<keyword evidence="1" id="KW-0880">Kelch repeat</keyword>
<reference evidence="4" key="1">
    <citation type="submission" date="2022-11" db="UniProtKB">
        <authorList>
            <consortium name="WormBaseParasite"/>
        </authorList>
    </citation>
    <scope>IDENTIFICATION</scope>
</reference>
<dbReference type="WBParaSite" id="jg17702">
    <property type="protein sequence ID" value="jg17702"/>
    <property type="gene ID" value="jg17702"/>
</dbReference>
<dbReference type="Gene3D" id="2.120.10.80">
    <property type="entry name" value="Kelch-type beta propeller"/>
    <property type="match status" value="1"/>
</dbReference>
<protein>
    <submittedName>
        <fullName evidence="4">Kelch repeat protein</fullName>
    </submittedName>
</protein>
<evidence type="ECO:0000313" key="3">
    <source>
        <dbReference type="Proteomes" id="UP000887574"/>
    </source>
</evidence>
<sequence length="243" mass="28131">MDNALSFIYAGDKLGIYGQGDTARRLREVAQRDWDETVRKPAETIEKEISDMLDHPFVTFDLKTHQFFHTKLLPDPCFGFPLRRDGRSFSIFQNCLYLVGGRNRDVVDYGNEYTMSSEIWRLDLDTHRWNKTLLQLDTPVSHCSTAVSPDGFIYVFGGRTSTCIPRSNDDAEPYYWKIEHVNIVQRLRVSTQTLRRIAAEQLVQVLLDLKKDALDTTQLRMSDPIGVVLGIFKRCFAHTYWTL</sequence>
<evidence type="ECO:0000313" key="4">
    <source>
        <dbReference type="WBParaSite" id="jg17702"/>
    </source>
</evidence>
<keyword evidence="2" id="KW-0677">Repeat</keyword>
<dbReference type="AlphaFoldDB" id="A0A915DA27"/>
<organism evidence="3 4">
    <name type="scientific">Ditylenchus dipsaci</name>
    <dbReference type="NCBI Taxonomy" id="166011"/>
    <lineage>
        <taxon>Eukaryota</taxon>
        <taxon>Metazoa</taxon>
        <taxon>Ecdysozoa</taxon>
        <taxon>Nematoda</taxon>
        <taxon>Chromadorea</taxon>
        <taxon>Rhabditida</taxon>
        <taxon>Tylenchina</taxon>
        <taxon>Tylenchomorpha</taxon>
        <taxon>Sphaerularioidea</taxon>
        <taxon>Anguinidae</taxon>
        <taxon>Anguininae</taxon>
        <taxon>Ditylenchus</taxon>
    </lineage>
</organism>
<evidence type="ECO:0000256" key="1">
    <source>
        <dbReference type="ARBA" id="ARBA00022441"/>
    </source>
</evidence>
<name>A0A915DA27_9BILA</name>
<dbReference type="Proteomes" id="UP000887574">
    <property type="component" value="Unplaced"/>
</dbReference>
<dbReference type="GO" id="GO:0032874">
    <property type="term" value="P:positive regulation of stress-activated MAPK cascade"/>
    <property type="evidence" value="ECO:0007669"/>
    <property type="project" value="TreeGrafter"/>
</dbReference>
<dbReference type="PANTHER" id="PTHR46428">
    <property type="entry name" value="KELCH DOMAIN-CONTAINING PROTEIN 10"/>
    <property type="match status" value="1"/>
</dbReference>
<dbReference type="InterPro" id="IPR052125">
    <property type="entry name" value="KLHDC10"/>
</dbReference>
<dbReference type="SUPFAM" id="SSF50965">
    <property type="entry name" value="Galactose oxidase, central domain"/>
    <property type="match status" value="1"/>
</dbReference>
<evidence type="ECO:0000256" key="2">
    <source>
        <dbReference type="ARBA" id="ARBA00022737"/>
    </source>
</evidence>